<dbReference type="RefSeq" id="WP_272423897.1">
    <property type="nucleotide sequence ID" value="NZ_JAGTJJ010000011.1"/>
</dbReference>
<evidence type="ECO:0000256" key="1">
    <source>
        <dbReference type="ARBA" id="ARBA00011900"/>
    </source>
</evidence>
<keyword evidence="7" id="KW-1185">Reference proteome</keyword>
<sequence>MNTLALFDDIIVEAPKTEGIKYAGSKQKLLPHIIALAKKVRPRTVLDGFAGTTRVSQAFAQNGYLVIANDVSVWSEVFGQCYLLNERPQSHYVPLIEHLNNLPPEDGWFTENYGGDPGDGTSVGVDGLKKPWQRHNTRRLDAIRNEIDRLSLTPVERAVLLTSLIYALDEVDSTLGHFASYLHDWSPRSYKTMQLRTPALLQRRASHQVYRKDIFELLPDVKVDLAYLDPPYGSNNEKMPASRIRYAAYYHLWTSVCLNDRPSVFGKARRRSDTSDVVATSVFEEFRSDSQGRLIAVDAIRRVLHATKARHIILSYSSGGRATAEQLNDAIAQIGRLLEVVELDHRKNVMAGMRWTNEWVRDAERPNREFLFLVEKTTT</sequence>
<accession>A0A9X3X2N0</accession>
<evidence type="ECO:0000256" key="3">
    <source>
        <dbReference type="ARBA" id="ARBA00022679"/>
    </source>
</evidence>
<protein>
    <recommendedName>
        <fullName evidence="1">site-specific DNA-methyltransferase (adenine-specific)</fullName>
        <ecNumber evidence="1">2.1.1.72</ecNumber>
    </recommendedName>
</protein>
<dbReference type="GO" id="GO:0003676">
    <property type="term" value="F:nucleic acid binding"/>
    <property type="evidence" value="ECO:0007669"/>
    <property type="project" value="InterPro"/>
</dbReference>
<evidence type="ECO:0000256" key="4">
    <source>
        <dbReference type="ARBA" id="ARBA00022691"/>
    </source>
</evidence>
<dbReference type="InterPro" id="IPR012327">
    <property type="entry name" value="MeTrfase_D12"/>
</dbReference>
<dbReference type="InterPro" id="IPR029063">
    <property type="entry name" value="SAM-dependent_MTases_sf"/>
</dbReference>
<dbReference type="GO" id="GO:0009007">
    <property type="term" value="F:site-specific DNA-methyltransferase (adenine-specific) activity"/>
    <property type="evidence" value="ECO:0007669"/>
    <property type="project" value="UniProtKB-EC"/>
</dbReference>
<dbReference type="PRINTS" id="PR00505">
    <property type="entry name" value="D12N6MTFRASE"/>
</dbReference>
<evidence type="ECO:0000256" key="5">
    <source>
        <dbReference type="ARBA" id="ARBA00047942"/>
    </source>
</evidence>
<gene>
    <name evidence="6" type="ORF">KEG57_21380</name>
</gene>
<proteinExistence type="predicted"/>
<evidence type="ECO:0000256" key="2">
    <source>
        <dbReference type="ARBA" id="ARBA00022603"/>
    </source>
</evidence>
<dbReference type="Pfam" id="PF02086">
    <property type="entry name" value="MethyltransfD12"/>
    <property type="match status" value="1"/>
</dbReference>
<evidence type="ECO:0000313" key="7">
    <source>
        <dbReference type="Proteomes" id="UP001151081"/>
    </source>
</evidence>
<keyword evidence="3" id="KW-0808">Transferase</keyword>
<dbReference type="Proteomes" id="UP001151081">
    <property type="component" value="Unassembled WGS sequence"/>
</dbReference>
<comment type="catalytic activity">
    <reaction evidence="5">
        <text>a 2'-deoxyadenosine in DNA + S-adenosyl-L-methionine = an N(6)-methyl-2'-deoxyadenosine in DNA + S-adenosyl-L-homocysteine + H(+)</text>
        <dbReference type="Rhea" id="RHEA:15197"/>
        <dbReference type="Rhea" id="RHEA-COMP:12418"/>
        <dbReference type="Rhea" id="RHEA-COMP:12419"/>
        <dbReference type="ChEBI" id="CHEBI:15378"/>
        <dbReference type="ChEBI" id="CHEBI:57856"/>
        <dbReference type="ChEBI" id="CHEBI:59789"/>
        <dbReference type="ChEBI" id="CHEBI:90615"/>
        <dbReference type="ChEBI" id="CHEBI:90616"/>
        <dbReference type="EC" id="2.1.1.72"/>
    </reaction>
</comment>
<dbReference type="AlphaFoldDB" id="A0A9X3X2N0"/>
<dbReference type="EMBL" id="JAGTJJ010000011">
    <property type="protein sequence ID" value="MDC3983079.1"/>
    <property type="molecule type" value="Genomic_DNA"/>
</dbReference>
<keyword evidence="4" id="KW-0949">S-adenosyl-L-methionine</keyword>
<dbReference type="SUPFAM" id="SSF53335">
    <property type="entry name" value="S-adenosyl-L-methionine-dependent methyltransferases"/>
    <property type="match status" value="1"/>
</dbReference>
<dbReference type="EC" id="2.1.1.72" evidence="1"/>
<keyword evidence="2 6" id="KW-0489">Methyltransferase</keyword>
<organism evidence="6 7">
    <name type="scientific">Polyangium jinanense</name>
    <dbReference type="NCBI Taxonomy" id="2829994"/>
    <lineage>
        <taxon>Bacteria</taxon>
        <taxon>Pseudomonadati</taxon>
        <taxon>Myxococcota</taxon>
        <taxon>Polyangia</taxon>
        <taxon>Polyangiales</taxon>
        <taxon>Polyangiaceae</taxon>
        <taxon>Polyangium</taxon>
    </lineage>
</organism>
<evidence type="ECO:0000313" key="6">
    <source>
        <dbReference type="EMBL" id="MDC3983079.1"/>
    </source>
</evidence>
<comment type="caution">
    <text evidence="6">The sequence shown here is derived from an EMBL/GenBank/DDBJ whole genome shotgun (WGS) entry which is preliminary data.</text>
</comment>
<dbReference type="PROSITE" id="PS00092">
    <property type="entry name" value="N6_MTASE"/>
    <property type="match status" value="1"/>
</dbReference>
<reference evidence="6 7" key="1">
    <citation type="submission" date="2021-04" db="EMBL/GenBank/DDBJ databases">
        <title>Genome analysis of Polyangium sp.</title>
        <authorList>
            <person name="Li Y."/>
            <person name="Wang J."/>
        </authorList>
    </citation>
    <scope>NUCLEOTIDE SEQUENCE [LARGE SCALE GENOMIC DNA]</scope>
    <source>
        <strain evidence="6 7">SDU14</strain>
    </source>
</reference>
<dbReference type="GO" id="GO:0009307">
    <property type="term" value="P:DNA restriction-modification system"/>
    <property type="evidence" value="ECO:0007669"/>
    <property type="project" value="InterPro"/>
</dbReference>
<dbReference type="InterPro" id="IPR002052">
    <property type="entry name" value="DNA_methylase_N6_adenine_CS"/>
</dbReference>
<dbReference type="GO" id="GO:0032259">
    <property type="term" value="P:methylation"/>
    <property type="evidence" value="ECO:0007669"/>
    <property type="project" value="UniProtKB-KW"/>
</dbReference>
<name>A0A9X3X2N0_9BACT</name>